<organism evidence="1 2">
    <name type="scientific">Eretmocerus hayati</name>
    <dbReference type="NCBI Taxonomy" id="131215"/>
    <lineage>
        <taxon>Eukaryota</taxon>
        <taxon>Metazoa</taxon>
        <taxon>Ecdysozoa</taxon>
        <taxon>Arthropoda</taxon>
        <taxon>Hexapoda</taxon>
        <taxon>Insecta</taxon>
        <taxon>Pterygota</taxon>
        <taxon>Neoptera</taxon>
        <taxon>Endopterygota</taxon>
        <taxon>Hymenoptera</taxon>
        <taxon>Apocrita</taxon>
        <taxon>Proctotrupomorpha</taxon>
        <taxon>Chalcidoidea</taxon>
        <taxon>Aphelinidae</taxon>
        <taxon>Aphelininae</taxon>
        <taxon>Eretmocerus</taxon>
    </lineage>
</organism>
<comment type="caution">
    <text evidence="1">The sequence shown here is derived from an EMBL/GenBank/DDBJ whole genome shotgun (WGS) entry which is preliminary data.</text>
</comment>
<protein>
    <submittedName>
        <fullName evidence="1">Uncharacterized protein</fullName>
    </submittedName>
</protein>
<keyword evidence="2" id="KW-1185">Reference proteome</keyword>
<dbReference type="EMBL" id="CM056742">
    <property type="protein sequence ID" value="KAJ8676107.1"/>
    <property type="molecule type" value="Genomic_DNA"/>
</dbReference>
<evidence type="ECO:0000313" key="2">
    <source>
        <dbReference type="Proteomes" id="UP001239111"/>
    </source>
</evidence>
<dbReference type="Proteomes" id="UP001239111">
    <property type="component" value="Chromosome 2"/>
</dbReference>
<name>A0ACC2P0Y3_9HYME</name>
<proteinExistence type="predicted"/>
<gene>
    <name evidence="1" type="ORF">QAD02_011893</name>
</gene>
<sequence length="252" mass="28308">MPDSQSSSGQSTEEEYFLPTELVLHNKPDDCWVSCLGGVYDLTEYVTKNADSPISKYLVAHGGKDVSHWFESSVRSGCGCEARLRRFVSPATGLREILLPFNTPKPESTKWSSMVPESKGRCCDCGCAELTGKCWAELEHIFNGEQYRLGSLTKNSRPCWITNVLTGQRAFISVCEEDSIRRIKERALIFNRHLGSYTCKFEGKLLDVSLSLTENGITDERDRYLIAGLPDDSTDSYVPNLLCYFNDDLTEL</sequence>
<reference evidence="1" key="1">
    <citation type="submission" date="2023-04" db="EMBL/GenBank/DDBJ databases">
        <title>A chromosome-level genome assembly of the parasitoid wasp Eretmocerus hayati.</title>
        <authorList>
            <person name="Zhong Y."/>
            <person name="Liu S."/>
            <person name="Liu Y."/>
        </authorList>
    </citation>
    <scope>NUCLEOTIDE SEQUENCE</scope>
    <source>
        <strain evidence="1">ZJU_SS_LIU_2023</strain>
    </source>
</reference>
<evidence type="ECO:0000313" key="1">
    <source>
        <dbReference type="EMBL" id="KAJ8676107.1"/>
    </source>
</evidence>
<accession>A0ACC2P0Y3</accession>